<protein>
    <submittedName>
        <fullName evidence="2">Uncharacterized protein</fullName>
    </submittedName>
</protein>
<sequence>MAHHFFFYIMRTSATTSPFVTKGYLVRSQIRCHYYETISERNCATLCICHVTLIQDLEENVEYIHMRFFYLIEKNNGIRFLTYSIGKHASLIIPNISWRRPDEACDRVFFHVF</sequence>
<dbReference type="EMBL" id="HBEV01005561">
    <property type="protein sequence ID" value="CAD8583856.1"/>
    <property type="molecule type" value="Transcribed_RNA"/>
</dbReference>
<evidence type="ECO:0000313" key="2">
    <source>
        <dbReference type="EMBL" id="CAD8583859.1"/>
    </source>
</evidence>
<accession>A0A6U2C8U1</accession>
<organism evidence="2">
    <name type="scientific">Micromonas pusilla</name>
    <name type="common">Picoplanktonic green alga</name>
    <name type="synonym">Chromulina pusilla</name>
    <dbReference type="NCBI Taxonomy" id="38833"/>
    <lineage>
        <taxon>Eukaryota</taxon>
        <taxon>Viridiplantae</taxon>
        <taxon>Chlorophyta</taxon>
        <taxon>Mamiellophyceae</taxon>
        <taxon>Mamiellales</taxon>
        <taxon>Mamiellaceae</taxon>
        <taxon>Micromonas</taxon>
    </lineage>
</organism>
<name>A0A6U2C8U1_MICPS</name>
<proteinExistence type="predicted"/>
<dbReference type="AntiFam" id="ANF00007">
    <property type="entry name" value="Shadow ORF (opposite clpB)"/>
</dbReference>
<dbReference type="EMBL" id="HBEV01005562">
    <property type="protein sequence ID" value="CAD8583859.1"/>
    <property type="molecule type" value="Transcribed_RNA"/>
</dbReference>
<gene>
    <name evidence="1" type="ORF">MSP1404_LOCUS4240</name>
    <name evidence="2" type="ORF">MSP1404_LOCUS4241</name>
</gene>
<dbReference type="AlphaFoldDB" id="A0A6U2C8U1"/>
<reference evidence="2" key="1">
    <citation type="submission" date="2021-01" db="EMBL/GenBank/DDBJ databases">
        <authorList>
            <person name="Corre E."/>
            <person name="Pelletier E."/>
            <person name="Niang G."/>
            <person name="Scheremetjew M."/>
            <person name="Finn R."/>
            <person name="Kale V."/>
            <person name="Holt S."/>
            <person name="Cochrane G."/>
            <person name="Meng A."/>
            <person name="Brown T."/>
            <person name="Cohen L."/>
        </authorList>
    </citation>
    <scope>NUCLEOTIDE SEQUENCE</scope>
    <source>
        <strain evidence="2">CCMP494</strain>
    </source>
</reference>
<evidence type="ECO:0000313" key="1">
    <source>
        <dbReference type="EMBL" id="CAD8583856.1"/>
    </source>
</evidence>